<dbReference type="Pfam" id="PF01096">
    <property type="entry name" value="Zn_ribbon_TFIIS"/>
    <property type="match status" value="1"/>
</dbReference>
<evidence type="ECO:0000256" key="6">
    <source>
        <dbReference type="ARBA" id="ARBA00023242"/>
    </source>
</evidence>
<feature type="binding site" evidence="9">
    <location>
        <position position="20"/>
    </location>
    <ligand>
        <name>Zn(2+)</name>
        <dbReference type="ChEBI" id="CHEBI:29105"/>
        <label>1</label>
    </ligand>
</feature>
<feature type="binding site" evidence="9">
    <location>
        <position position="115"/>
    </location>
    <ligand>
        <name>Zn(2+)</name>
        <dbReference type="ChEBI" id="CHEBI:29105"/>
        <label>2</label>
    </ligand>
</feature>
<name>A0ABD6ERC2_9BILA</name>
<reference evidence="12 13" key="1">
    <citation type="submission" date="2024-08" db="EMBL/GenBank/DDBJ databases">
        <title>Gnathostoma spinigerum genome.</title>
        <authorList>
            <person name="Gonzalez-Bertolin B."/>
            <person name="Monzon S."/>
            <person name="Zaballos A."/>
            <person name="Jimenez P."/>
            <person name="Dekumyoy P."/>
            <person name="Varona S."/>
            <person name="Cuesta I."/>
            <person name="Sumanam S."/>
            <person name="Adisakwattana P."/>
            <person name="Gasser R.B."/>
            <person name="Hernandez-Gonzalez A."/>
            <person name="Young N.D."/>
            <person name="Perteguer M.J."/>
        </authorList>
    </citation>
    <scope>NUCLEOTIDE SEQUENCE [LARGE SCALE GENOMIC DNA]</scope>
    <source>
        <strain evidence="12">AL3</strain>
        <tissue evidence="12">Liver</tissue>
    </source>
</reference>
<dbReference type="EMBL" id="JBGFUD010009202">
    <property type="protein sequence ID" value="MFH4982401.1"/>
    <property type="molecule type" value="Genomic_DNA"/>
</dbReference>
<keyword evidence="2 8" id="KW-0240">DNA-directed RNA polymerase</keyword>
<sequence>MSMRIVSNSLLAGEEFCARCGTIVPIPQTAPCTVRCALCNYKWTVKPIIDKLVYRSERVYERRLTVAEDKEKVEDPVIDRICEKCGFDKMSYTCRQTRSADEGQTVYYTCLNPKCKHCVVENA</sequence>
<evidence type="ECO:0000256" key="3">
    <source>
        <dbReference type="ARBA" id="ARBA00022723"/>
    </source>
</evidence>
<dbReference type="InterPro" id="IPR034004">
    <property type="entry name" value="Zn_ribbon_RPA12_C"/>
</dbReference>
<feature type="domain" description="TFIIS-type" evidence="11">
    <location>
        <begin position="78"/>
        <end position="120"/>
    </location>
</feature>
<feature type="zinc finger region" description="C4-type" evidence="10">
    <location>
        <begin position="17"/>
        <end position="39"/>
    </location>
</feature>
<dbReference type="PIRSF" id="PIRSF005586">
    <property type="entry name" value="RNApol_RpoM"/>
    <property type="match status" value="1"/>
</dbReference>
<comment type="similarity">
    <text evidence="8">Belongs to the archaeal rpoM/eukaryotic RPA12/RPB9/RPC11 RNA polymerase family.</text>
</comment>
<dbReference type="Proteomes" id="UP001608902">
    <property type="component" value="Unassembled WGS sequence"/>
</dbReference>
<keyword evidence="6 8" id="KW-0539">Nucleus</keyword>
<keyword evidence="8" id="KW-0804">Transcription</keyword>
<dbReference type="InterPro" id="IPR012164">
    <property type="entry name" value="Rpa12/Rpb9/Rpc10/TFS"/>
</dbReference>
<accession>A0ABD6ERC2</accession>
<keyword evidence="13" id="KW-1185">Reference proteome</keyword>
<proteinExistence type="inferred from homology"/>
<evidence type="ECO:0000259" key="11">
    <source>
        <dbReference type="PROSITE" id="PS51133"/>
    </source>
</evidence>
<dbReference type="InterPro" id="IPR001222">
    <property type="entry name" value="Znf_TFIIS"/>
</dbReference>
<feature type="binding site" evidence="9">
    <location>
        <position position="17"/>
    </location>
    <ligand>
        <name>Zn(2+)</name>
        <dbReference type="ChEBI" id="CHEBI:29105"/>
        <label>1</label>
    </ligand>
</feature>
<protein>
    <recommendedName>
        <fullName evidence="8">DNA-directed RNA polymerase subunit</fullName>
    </recommendedName>
</protein>
<evidence type="ECO:0000256" key="2">
    <source>
        <dbReference type="ARBA" id="ARBA00022478"/>
    </source>
</evidence>
<keyword evidence="3 9" id="KW-0479">Metal-binding</keyword>
<evidence type="ECO:0000256" key="4">
    <source>
        <dbReference type="ARBA" id="ARBA00022771"/>
    </source>
</evidence>
<evidence type="ECO:0000256" key="5">
    <source>
        <dbReference type="ARBA" id="ARBA00022833"/>
    </source>
</evidence>
<evidence type="ECO:0000256" key="8">
    <source>
        <dbReference type="PIRNR" id="PIRNR005586"/>
    </source>
</evidence>
<evidence type="ECO:0000313" key="13">
    <source>
        <dbReference type="Proteomes" id="UP001608902"/>
    </source>
</evidence>
<dbReference type="Gene3D" id="2.20.25.10">
    <property type="match status" value="1"/>
</dbReference>
<gene>
    <name evidence="12" type="ORF">AB6A40_009110</name>
</gene>
<dbReference type="SUPFAM" id="SSF57783">
    <property type="entry name" value="Zinc beta-ribbon"/>
    <property type="match status" value="1"/>
</dbReference>
<evidence type="ECO:0000256" key="9">
    <source>
        <dbReference type="PIRSR" id="PIRSR005586-1"/>
    </source>
</evidence>
<comment type="function">
    <text evidence="8">DNA-dependent RNA polymerase catalyzes the transcription of DNA into RNA using the four ribonucleoside triphosphates as substrates.</text>
</comment>
<evidence type="ECO:0000256" key="1">
    <source>
        <dbReference type="ARBA" id="ARBA00004604"/>
    </source>
</evidence>
<feature type="binding site" evidence="9">
    <location>
        <position position="82"/>
    </location>
    <ligand>
        <name>Zn(2+)</name>
        <dbReference type="ChEBI" id="CHEBI:29105"/>
        <label>2</label>
    </ligand>
</feature>
<dbReference type="GO" id="GO:0000428">
    <property type="term" value="C:DNA-directed RNA polymerase complex"/>
    <property type="evidence" value="ECO:0007669"/>
    <property type="project" value="UniProtKB-KW"/>
</dbReference>
<feature type="binding site" evidence="9">
    <location>
        <position position="39"/>
    </location>
    <ligand>
        <name>Zn(2+)</name>
        <dbReference type="ChEBI" id="CHEBI:29105"/>
        <label>1</label>
    </ligand>
</feature>
<dbReference type="PANTHER" id="PTHR11239">
    <property type="entry name" value="DNA-DIRECTED RNA POLYMERASE"/>
    <property type="match status" value="1"/>
</dbReference>
<comment type="caution">
    <text evidence="12">The sequence shown here is derived from an EMBL/GenBank/DDBJ whole genome shotgun (WGS) entry which is preliminary data.</text>
</comment>
<feature type="binding site" evidence="9">
    <location>
        <position position="85"/>
    </location>
    <ligand>
        <name>Zn(2+)</name>
        <dbReference type="ChEBI" id="CHEBI:29105"/>
        <label>2</label>
    </ligand>
</feature>
<organism evidence="12 13">
    <name type="scientific">Gnathostoma spinigerum</name>
    <dbReference type="NCBI Taxonomy" id="75299"/>
    <lineage>
        <taxon>Eukaryota</taxon>
        <taxon>Metazoa</taxon>
        <taxon>Ecdysozoa</taxon>
        <taxon>Nematoda</taxon>
        <taxon>Chromadorea</taxon>
        <taxon>Rhabditida</taxon>
        <taxon>Spirurina</taxon>
        <taxon>Gnathostomatomorpha</taxon>
        <taxon>Gnathostomatoidea</taxon>
        <taxon>Gnathostomatidae</taxon>
        <taxon>Gnathostoma</taxon>
    </lineage>
</organism>
<feature type="binding site" evidence="9">
    <location>
        <position position="110"/>
    </location>
    <ligand>
        <name>Zn(2+)</name>
        <dbReference type="ChEBI" id="CHEBI:29105"/>
        <label>2</label>
    </ligand>
</feature>
<dbReference type="AlphaFoldDB" id="A0ABD6ERC2"/>
<comment type="function">
    <text evidence="7">Core component of RNA polymerase I (Pol I), a DNA-dependent RNA polymerase which synthesizes ribosomal RNA precursors using the four ribonucleoside triphosphates as substrates. Can mediate Pol I proofreading of the nascent RNA transcript. Anchors into the Pol I active site to monitor transcription fidelity and cleave mis-incorporated 5'-ribonucleotides.</text>
</comment>
<dbReference type="PROSITE" id="PS51133">
    <property type="entry name" value="ZF_TFIIS_2"/>
    <property type="match status" value="1"/>
</dbReference>
<keyword evidence="4 10" id="KW-0863">Zinc-finger</keyword>
<dbReference type="GO" id="GO:0005730">
    <property type="term" value="C:nucleolus"/>
    <property type="evidence" value="ECO:0007669"/>
    <property type="project" value="UniProtKB-SubCell"/>
</dbReference>
<dbReference type="PANTHER" id="PTHR11239:SF14">
    <property type="entry name" value="DNA-DIRECTED RNA POLYMERASE I SUBUNIT RPA12"/>
    <property type="match status" value="1"/>
</dbReference>
<evidence type="ECO:0000256" key="7">
    <source>
        <dbReference type="ARBA" id="ARBA00044497"/>
    </source>
</evidence>
<evidence type="ECO:0000313" key="12">
    <source>
        <dbReference type="EMBL" id="MFH4982401.1"/>
    </source>
</evidence>
<keyword evidence="5 9" id="KW-0862">Zinc</keyword>
<evidence type="ECO:0000256" key="10">
    <source>
        <dbReference type="PIRSR" id="PIRSR005586-2"/>
    </source>
</evidence>
<dbReference type="GO" id="GO:0008270">
    <property type="term" value="F:zinc ion binding"/>
    <property type="evidence" value="ECO:0007669"/>
    <property type="project" value="UniProtKB-KW"/>
</dbReference>
<dbReference type="SMART" id="SM00440">
    <property type="entry name" value="ZnF_C2C2"/>
    <property type="match status" value="1"/>
</dbReference>
<feature type="binding site" evidence="9">
    <location>
        <position position="36"/>
    </location>
    <ligand>
        <name>Zn(2+)</name>
        <dbReference type="ChEBI" id="CHEBI:29105"/>
        <label>1</label>
    </ligand>
</feature>
<comment type="subcellular location">
    <subcellularLocation>
        <location evidence="1">Nucleus</location>
        <location evidence="1">Nucleolus</location>
    </subcellularLocation>
</comment>
<dbReference type="CDD" id="cd10507">
    <property type="entry name" value="Zn-ribbon_RPA12"/>
    <property type="match status" value="1"/>
</dbReference>